<evidence type="ECO:0000313" key="1">
    <source>
        <dbReference type="EMBL" id="CAG8558788.1"/>
    </source>
</evidence>
<accession>A0ACA9M088</accession>
<reference evidence="1" key="1">
    <citation type="submission" date="2021-06" db="EMBL/GenBank/DDBJ databases">
        <authorList>
            <person name="Kallberg Y."/>
            <person name="Tangrot J."/>
            <person name="Rosling A."/>
        </authorList>
    </citation>
    <scope>NUCLEOTIDE SEQUENCE</scope>
    <source>
        <strain evidence="1">MA461A</strain>
    </source>
</reference>
<protein>
    <submittedName>
        <fullName evidence="1">28710_t:CDS:1</fullName>
    </submittedName>
</protein>
<gene>
    <name evidence="1" type="ORF">RPERSI_LOCUS4277</name>
</gene>
<sequence>MEQTYSDISTGNKIEVHKFLEALGLLDNEVIPVNMDNDDNSESDIDEEDSNDEDSDDDQDNYWDSDPRKKFTGWDYERCFGEDALKKLYRDQEARQRFILLRLFTMRLSNLSKQAKNRLFVAFSRSNSFGVLEHNVLLDALAHPVKGLNLFEYDELGSKKDLGYRYIRITDISGFE</sequence>
<evidence type="ECO:0000313" key="2">
    <source>
        <dbReference type="Proteomes" id="UP000789920"/>
    </source>
</evidence>
<keyword evidence="2" id="KW-1185">Reference proteome</keyword>
<name>A0ACA9M088_9GLOM</name>
<dbReference type="EMBL" id="CAJVQC010005783">
    <property type="protein sequence ID" value="CAG8558788.1"/>
    <property type="molecule type" value="Genomic_DNA"/>
</dbReference>
<dbReference type="Proteomes" id="UP000789920">
    <property type="component" value="Unassembled WGS sequence"/>
</dbReference>
<organism evidence="1 2">
    <name type="scientific">Racocetra persica</name>
    <dbReference type="NCBI Taxonomy" id="160502"/>
    <lineage>
        <taxon>Eukaryota</taxon>
        <taxon>Fungi</taxon>
        <taxon>Fungi incertae sedis</taxon>
        <taxon>Mucoromycota</taxon>
        <taxon>Glomeromycotina</taxon>
        <taxon>Glomeromycetes</taxon>
        <taxon>Diversisporales</taxon>
        <taxon>Gigasporaceae</taxon>
        <taxon>Racocetra</taxon>
    </lineage>
</organism>
<proteinExistence type="predicted"/>
<comment type="caution">
    <text evidence="1">The sequence shown here is derived from an EMBL/GenBank/DDBJ whole genome shotgun (WGS) entry which is preliminary data.</text>
</comment>